<sequence length="95" mass="10304">MSDPYDQRAVDDALAGLDGWAGGPDALTKTYEFESFVAAMAFLHRATGPVDEMNHHPEWTNVYSRVDVRLTSHDAGGVTDADVRLAGLLDDLARA</sequence>
<dbReference type="Gene3D" id="3.30.1360.20">
    <property type="entry name" value="Transcriptional coactivator/pterin dehydratase"/>
    <property type="match status" value="1"/>
</dbReference>
<keyword evidence="6" id="KW-1185">Reference proteome</keyword>
<proteinExistence type="inferred from homology"/>
<dbReference type="HAMAP" id="MF_00434">
    <property type="entry name" value="Pterin_4_alpha"/>
    <property type="match status" value="1"/>
</dbReference>
<dbReference type="PANTHER" id="PTHR12599">
    <property type="entry name" value="PTERIN-4-ALPHA-CARBINOLAMINE DEHYDRATASE"/>
    <property type="match status" value="1"/>
</dbReference>
<organism evidence="5 6">
    <name type="scientific">Aeromicrobium halocynthiae</name>
    <dbReference type="NCBI Taxonomy" id="560557"/>
    <lineage>
        <taxon>Bacteria</taxon>
        <taxon>Bacillati</taxon>
        <taxon>Actinomycetota</taxon>
        <taxon>Actinomycetes</taxon>
        <taxon>Propionibacteriales</taxon>
        <taxon>Nocardioidaceae</taxon>
        <taxon>Aeromicrobium</taxon>
    </lineage>
</organism>
<gene>
    <name evidence="5" type="ORF">GCM10009821_06390</name>
</gene>
<comment type="caution">
    <text evidence="5">The sequence shown here is derived from an EMBL/GenBank/DDBJ whole genome shotgun (WGS) entry which is preliminary data.</text>
</comment>
<dbReference type="Proteomes" id="UP001501480">
    <property type="component" value="Unassembled WGS sequence"/>
</dbReference>
<name>A0ABN2VT58_9ACTN</name>
<dbReference type="InterPro" id="IPR001533">
    <property type="entry name" value="Pterin_deHydtase"/>
</dbReference>
<dbReference type="Pfam" id="PF01329">
    <property type="entry name" value="Pterin_4a"/>
    <property type="match status" value="1"/>
</dbReference>
<accession>A0ABN2VT58</accession>
<evidence type="ECO:0000313" key="6">
    <source>
        <dbReference type="Proteomes" id="UP001501480"/>
    </source>
</evidence>
<dbReference type="InterPro" id="IPR036428">
    <property type="entry name" value="PCD_sf"/>
</dbReference>
<evidence type="ECO:0000256" key="1">
    <source>
        <dbReference type="ARBA" id="ARBA00001554"/>
    </source>
</evidence>
<evidence type="ECO:0000256" key="4">
    <source>
        <dbReference type="HAMAP-Rule" id="MF_00434"/>
    </source>
</evidence>
<dbReference type="EC" id="4.2.1.96" evidence="4"/>
<comment type="similarity">
    <text evidence="2 4">Belongs to the pterin-4-alpha-carbinolamine dehydratase family.</text>
</comment>
<evidence type="ECO:0000256" key="2">
    <source>
        <dbReference type="ARBA" id="ARBA00006472"/>
    </source>
</evidence>
<reference evidence="5 6" key="1">
    <citation type="journal article" date="2019" name="Int. J. Syst. Evol. Microbiol.">
        <title>The Global Catalogue of Microorganisms (GCM) 10K type strain sequencing project: providing services to taxonomists for standard genome sequencing and annotation.</title>
        <authorList>
            <consortium name="The Broad Institute Genomics Platform"/>
            <consortium name="The Broad Institute Genome Sequencing Center for Infectious Disease"/>
            <person name="Wu L."/>
            <person name="Ma J."/>
        </authorList>
    </citation>
    <scope>NUCLEOTIDE SEQUENCE [LARGE SCALE GENOMIC DNA]</scope>
    <source>
        <strain evidence="5 6">JCM 15749</strain>
    </source>
</reference>
<dbReference type="PANTHER" id="PTHR12599:SF0">
    <property type="entry name" value="PTERIN-4-ALPHA-CARBINOLAMINE DEHYDRATASE"/>
    <property type="match status" value="1"/>
</dbReference>
<dbReference type="NCBIfam" id="NF002017">
    <property type="entry name" value="PRK00823.1-2"/>
    <property type="match status" value="1"/>
</dbReference>
<keyword evidence="3 4" id="KW-0456">Lyase</keyword>
<dbReference type="SUPFAM" id="SSF55248">
    <property type="entry name" value="PCD-like"/>
    <property type="match status" value="1"/>
</dbReference>
<dbReference type="EMBL" id="BAAAPY010000001">
    <property type="protein sequence ID" value="GAA2071387.1"/>
    <property type="molecule type" value="Genomic_DNA"/>
</dbReference>
<protein>
    <recommendedName>
        <fullName evidence="4">Putative pterin-4-alpha-carbinolamine dehydratase</fullName>
        <shortName evidence="4">PHS</shortName>
        <ecNumber evidence="4">4.2.1.96</ecNumber>
    </recommendedName>
    <alternativeName>
        <fullName evidence="4">4-alpha-hydroxy-tetrahydropterin dehydratase</fullName>
    </alternativeName>
    <alternativeName>
        <fullName evidence="4">Pterin carbinolamine dehydratase</fullName>
        <shortName evidence="4">PCD</shortName>
    </alternativeName>
</protein>
<comment type="catalytic activity">
    <reaction evidence="1 4">
        <text>(4aS,6R)-4a-hydroxy-L-erythro-5,6,7,8-tetrahydrobiopterin = (6R)-L-erythro-6,7-dihydrobiopterin + H2O</text>
        <dbReference type="Rhea" id="RHEA:11920"/>
        <dbReference type="ChEBI" id="CHEBI:15377"/>
        <dbReference type="ChEBI" id="CHEBI:15642"/>
        <dbReference type="ChEBI" id="CHEBI:43120"/>
        <dbReference type="EC" id="4.2.1.96"/>
    </reaction>
</comment>
<dbReference type="RefSeq" id="WP_344324191.1">
    <property type="nucleotide sequence ID" value="NZ_BAAAPY010000001.1"/>
</dbReference>
<evidence type="ECO:0000313" key="5">
    <source>
        <dbReference type="EMBL" id="GAA2071387.1"/>
    </source>
</evidence>
<evidence type="ECO:0000256" key="3">
    <source>
        <dbReference type="ARBA" id="ARBA00023239"/>
    </source>
</evidence>